<keyword evidence="8" id="KW-1185">Reference proteome</keyword>
<keyword evidence="7" id="KW-0436">Ligase</keyword>
<feature type="transmembrane region" description="Helical" evidence="5">
    <location>
        <begin position="89"/>
        <end position="108"/>
    </location>
</feature>
<proteinExistence type="predicted"/>
<feature type="transmembrane region" description="Helical" evidence="5">
    <location>
        <begin position="239"/>
        <end position="260"/>
    </location>
</feature>
<feature type="transmembrane region" description="Helical" evidence="5">
    <location>
        <begin position="66"/>
        <end position="83"/>
    </location>
</feature>
<keyword evidence="2 5" id="KW-0812">Transmembrane</keyword>
<comment type="subcellular location">
    <subcellularLocation>
        <location evidence="1">Membrane</location>
        <topology evidence="1">Multi-pass membrane protein</topology>
    </subcellularLocation>
</comment>
<dbReference type="PANTHER" id="PTHR37422">
    <property type="entry name" value="TEICHURONIC ACID BIOSYNTHESIS PROTEIN TUAE"/>
    <property type="match status" value="1"/>
</dbReference>
<evidence type="ECO:0000256" key="2">
    <source>
        <dbReference type="ARBA" id="ARBA00022692"/>
    </source>
</evidence>
<feature type="transmembrane region" description="Helical" evidence="5">
    <location>
        <begin position="390"/>
        <end position="409"/>
    </location>
</feature>
<keyword evidence="4 5" id="KW-0472">Membrane</keyword>
<evidence type="ECO:0000256" key="4">
    <source>
        <dbReference type="ARBA" id="ARBA00023136"/>
    </source>
</evidence>
<accession>A0A1M6MB36</accession>
<feature type="transmembrane region" description="Helical" evidence="5">
    <location>
        <begin position="215"/>
        <end position="232"/>
    </location>
</feature>
<evidence type="ECO:0000259" key="6">
    <source>
        <dbReference type="Pfam" id="PF04932"/>
    </source>
</evidence>
<evidence type="ECO:0000256" key="5">
    <source>
        <dbReference type="SAM" id="Phobius"/>
    </source>
</evidence>
<feature type="transmembrane region" description="Helical" evidence="5">
    <location>
        <begin position="36"/>
        <end position="54"/>
    </location>
</feature>
<dbReference type="PANTHER" id="PTHR37422:SF17">
    <property type="entry name" value="O-ANTIGEN LIGASE"/>
    <property type="match status" value="1"/>
</dbReference>
<feature type="transmembrane region" description="Helical" evidence="5">
    <location>
        <begin position="120"/>
        <end position="142"/>
    </location>
</feature>
<dbReference type="GO" id="GO:0016874">
    <property type="term" value="F:ligase activity"/>
    <property type="evidence" value="ECO:0007669"/>
    <property type="project" value="UniProtKB-KW"/>
</dbReference>
<protein>
    <submittedName>
        <fullName evidence="7">O-Antigen ligase</fullName>
    </submittedName>
</protein>
<dbReference type="Proteomes" id="UP000184080">
    <property type="component" value="Unassembled WGS sequence"/>
</dbReference>
<dbReference type="EMBL" id="FQZO01000008">
    <property type="protein sequence ID" value="SHJ80676.1"/>
    <property type="molecule type" value="Genomic_DNA"/>
</dbReference>
<evidence type="ECO:0000256" key="3">
    <source>
        <dbReference type="ARBA" id="ARBA00022989"/>
    </source>
</evidence>
<feature type="transmembrane region" description="Helical" evidence="5">
    <location>
        <begin position="162"/>
        <end position="185"/>
    </location>
</feature>
<feature type="transmembrane region" description="Helical" evidence="5">
    <location>
        <begin position="12"/>
        <end position="30"/>
    </location>
</feature>
<dbReference type="Pfam" id="PF04932">
    <property type="entry name" value="Wzy_C"/>
    <property type="match status" value="1"/>
</dbReference>
<dbReference type="AlphaFoldDB" id="A0A1M6MB36"/>
<dbReference type="InterPro" id="IPR051533">
    <property type="entry name" value="WaaL-like"/>
</dbReference>
<dbReference type="STRING" id="1121298.SAMN05444401_3926"/>
<reference evidence="7 8" key="1">
    <citation type="submission" date="2016-11" db="EMBL/GenBank/DDBJ databases">
        <authorList>
            <person name="Jaros S."/>
            <person name="Januszkiewicz K."/>
            <person name="Wedrychowicz H."/>
        </authorList>
    </citation>
    <scope>NUCLEOTIDE SEQUENCE [LARGE SCALE GENOMIC DNA]</scope>
    <source>
        <strain evidence="7 8">DSM 21864</strain>
    </source>
</reference>
<feature type="transmembrane region" description="Helical" evidence="5">
    <location>
        <begin position="326"/>
        <end position="353"/>
    </location>
</feature>
<feature type="domain" description="O-antigen ligase-related" evidence="6">
    <location>
        <begin position="200"/>
        <end position="342"/>
    </location>
</feature>
<keyword evidence="3 5" id="KW-1133">Transmembrane helix</keyword>
<organism evidence="7 8">
    <name type="scientific">Clostridium amylolyticum</name>
    <dbReference type="NCBI Taxonomy" id="1121298"/>
    <lineage>
        <taxon>Bacteria</taxon>
        <taxon>Bacillati</taxon>
        <taxon>Bacillota</taxon>
        <taxon>Clostridia</taxon>
        <taxon>Eubacteriales</taxon>
        <taxon>Clostridiaceae</taxon>
        <taxon>Clostridium</taxon>
    </lineage>
</organism>
<feature type="transmembrane region" description="Helical" evidence="5">
    <location>
        <begin position="365"/>
        <end position="384"/>
    </location>
</feature>
<dbReference type="RefSeq" id="WP_073010815.1">
    <property type="nucleotide sequence ID" value="NZ_FQZO01000008.1"/>
</dbReference>
<evidence type="ECO:0000313" key="7">
    <source>
        <dbReference type="EMBL" id="SHJ80676.1"/>
    </source>
</evidence>
<evidence type="ECO:0000256" key="1">
    <source>
        <dbReference type="ARBA" id="ARBA00004141"/>
    </source>
</evidence>
<gene>
    <name evidence="7" type="ORF">SAMN05444401_3926</name>
</gene>
<feature type="transmembrane region" description="Helical" evidence="5">
    <location>
        <begin position="192"/>
        <end position="209"/>
    </location>
</feature>
<dbReference type="GO" id="GO:0016020">
    <property type="term" value="C:membrane"/>
    <property type="evidence" value="ECO:0007669"/>
    <property type="project" value="UniProtKB-SubCell"/>
</dbReference>
<sequence>MKINLTKSELIYKQVFIVITILYTTALTTLKGVSTVINFLLLLWAIVLLYMFYVKNKSIAIHKSKILLLIFMCIYILTIIKNPSKASNIKIYVLTFMQFFVLYSFNSWGDKEDIIKQGKLLMNTYVLASAVPSLITFAMYILNITFTIGDSVFGRLVYGGFNGIYTGGNTAALVAALSIMMSAILILMTKGYGKVFYILSVVLQVGVLLSSKGRAGILAVGIFFIAFILIYEKSIKNKVLYIFFLLTLGFLALWTKALFINKPSSLLVKNEELGFFSGRLNLWSTGLKVIKENFLIGVGTDNVTKSMKEAARVSLPGIDGGGLHNIFFQIGVANGVIASIIILIFFVFVTVKIYSYISKNPLMRYERIFVSGILAFSISIYAINMVEANIIFVANFVATVYWTFMGNAMRMVYKRYEVKVHALG</sequence>
<dbReference type="InterPro" id="IPR007016">
    <property type="entry name" value="O-antigen_ligase-rel_domated"/>
</dbReference>
<evidence type="ECO:0000313" key="8">
    <source>
        <dbReference type="Proteomes" id="UP000184080"/>
    </source>
</evidence>
<dbReference type="OrthoDB" id="1951079at2"/>
<name>A0A1M6MB36_9CLOT</name>